<feature type="region of interest" description="Disordered" evidence="4">
    <location>
        <begin position="1"/>
        <end position="30"/>
    </location>
</feature>
<feature type="domain" description="Glycosyltransferase family 28 N-terminal" evidence="5">
    <location>
        <begin position="135"/>
        <end position="265"/>
    </location>
</feature>
<dbReference type="InterPro" id="IPR050426">
    <property type="entry name" value="Glycosyltransferase_28"/>
</dbReference>
<evidence type="ECO:0000256" key="2">
    <source>
        <dbReference type="ARBA" id="ARBA00022679"/>
    </source>
</evidence>
<sequence>MADKPEKFPQDNQHAADISEPPPAYSPPAYSTVSSEVSLWTVEPDFAPYFTNESHKGDNVASADDNVTFDTHIGLGPRTSAFIQAFMRLRLQPRLVHVGTDSTSLQGNDTSIPEIPVGFTAAPMDIVIMVVGENVDPFILIAKRLHLESHRVRIAAHASCERSVRSHGLDFFAISHDLIHPMSIHSADSAYSRGEDLQQLRQSLFESYHSCWRACIATYRRDPRPFLADAIIASPLAHAHIHCAQRLSIPLHIMSTMLWSSTREFPHPLAQVDGCEEVDERMSNLLSYALVEERETWATVLIIVFSCSIIEPINRFRQQVLGFQGISSAIGGRLLVDQEIPHTYLCSEVLIPRPKDWSSMIGPSPIYLNLRGEGMESPDILAKSIQDTVLQQGFRVILSGGCRDLGPLFDNPHVFSAEKIPHEWLLPRVSVIVHHGNSDDTASALRHGTPSVVIPHSGEQLSRGIAISKIGAAAAPLLAKMLSSESLSQAIAFCLRPDIQQSTQAVRNRVIEENGLDTTIQSFYRWLPSPIQKCSITQQDLAMYHIWNKPSIIISPEAAAVLLEERRIKKSDIVLIQRRSYIIECDKLAALHGTARDYWDGVTHAAKRIATSSDLISTLPGLQRKVIPIAGNNSKDKRNLAKDVGISTARFFGHIALLPFTIVNSVTYGVKAAAGDSPHNLGPSHPPGNRAIGPSTRRFTPPDQTTGKRVPSSSRTSHASQIQVRDEEHVQAICRRHLERGYQSPKRRHAEFREMVRDRYQGLAGDC</sequence>
<keyword evidence="2 7" id="KW-0808">Transferase</keyword>
<evidence type="ECO:0000259" key="6">
    <source>
        <dbReference type="Pfam" id="PF06722"/>
    </source>
</evidence>
<dbReference type="Pfam" id="PF03033">
    <property type="entry name" value="Glyco_transf_28"/>
    <property type="match status" value="1"/>
</dbReference>
<dbReference type="InterPro" id="IPR004276">
    <property type="entry name" value="GlycoTrans_28_N"/>
</dbReference>
<evidence type="ECO:0000256" key="3">
    <source>
        <dbReference type="ARBA" id="ARBA00023098"/>
    </source>
</evidence>
<dbReference type="InterPro" id="IPR010610">
    <property type="entry name" value="EryCIII-like_C"/>
</dbReference>
<proteinExistence type="predicted"/>
<dbReference type="OrthoDB" id="5835829at2759"/>
<feature type="compositionally biased region" description="Polar residues" evidence="4">
    <location>
        <begin position="702"/>
        <end position="723"/>
    </location>
</feature>
<dbReference type="GO" id="GO:0012505">
    <property type="term" value="C:endomembrane system"/>
    <property type="evidence" value="ECO:0007669"/>
    <property type="project" value="UniProtKB-SubCell"/>
</dbReference>
<evidence type="ECO:0000256" key="1">
    <source>
        <dbReference type="ARBA" id="ARBA00004184"/>
    </source>
</evidence>
<keyword evidence="3" id="KW-0443">Lipid metabolism</keyword>
<dbReference type="GO" id="GO:0016906">
    <property type="term" value="F:sterol 3-beta-glucosyltransferase activity"/>
    <property type="evidence" value="ECO:0007669"/>
    <property type="project" value="UniProtKB-ARBA"/>
</dbReference>
<protein>
    <submittedName>
        <fullName evidence="7">UDP-Glycosyltransferase/glycogen phosphorylase</fullName>
    </submittedName>
</protein>
<evidence type="ECO:0000256" key="4">
    <source>
        <dbReference type="SAM" id="MobiDB-lite"/>
    </source>
</evidence>
<dbReference type="AlphaFoldDB" id="A0A395GMW5"/>
<comment type="subcellular location">
    <subcellularLocation>
        <location evidence="1">Endomembrane system</location>
        <topology evidence="1">Peripheral membrane protein</topology>
    </subcellularLocation>
</comment>
<dbReference type="GeneID" id="37221059"/>
<dbReference type="PANTHER" id="PTHR48050:SF13">
    <property type="entry name" value="STEROL 3-BETA-GLUCOSYLTRANSFERASE UGT80A2"/>
    <property type="match status" value="1"/>
</dbReference>
<dbReference type="RefSeq" id="XP_025571173.1">
    <property type="nucleotide sequence ID" value="XM_025716194.1"/>
</dbReference>
<dbReference type="CDD" id="cd03784">
    <property type="entry name" value="GT1_Gtf-like"/>
    <property type="match status" value="1"/>
</dbReference>
<dbReference type="VEuPathDB" id="FungiDB:BO80DRAFT_365358"/>
<organism evidence="7 8">
    <name type="scientific">Aspergillus ibericus CBS 121593</name>
    <dbReference type="NCBI Taxonomy" id="1448316"/>
    <lineage>
        <taxon>Eukaryota</taxon>
        <taxon>Fungi</taxon>
        <taxon>Dikarya</taxon>
        <taxon>Ascomycota</taxon>
        <taxon>Pezizomycotina</taxon>
        <taxon>Eurotiomycetes</taxon>
        <taxon>Eurotiomycetidae</taxon>
        <taxon>Eurotiales</taxon>
        <taxon>Aspergillaceae</taxon>
        <taxon>Aspergillus</taxon>
        <taxon>Aspergillus subgen. Circumdati</taxon>
    </lineage>
</organism>
<reference evidence="7 8" key="1">
    <citation type="submission" date="2018-02" db="EMBL/GenBank/DDBJ databases">
        <title>The genomes of Aspergillus section Nigri reveals drivers in fungal speciation.</title>
        <authorList>
            <consortium name="DOE Joint Genome Institute"/>
            <person name="Vesth T.C."/>
            <person name="Nybo J."/>
            <person name="Theobald S."/>
            <person name="Brandl J."/>
            <person name="Frisvad J.C."/>
            <person name="Nielsen K.F."/>
            <person name="Lyhne E.K."/>
            <person name="Kogle M.E."/>
            <person name="Kuo A."/>
            <person name="Riley R."/>
            <person name="Clum A."/>
            <person name="Nolan M."/>
            <person name="Lipzen A."/>
            <person name="Salamov A."/>
            <person name="Henrissat B."/>
            <person name="Wiebenga A."/>
            <person name="De vries R.P."/>
            <person name="Grigoriev I.V."/>
            <person name="Mortensen U.H."/>
            <person name="Andersen M.R."/>
            <person name="Baker S.E."/>
        </authorList>
    </citation>
    <scope>NUCLEOTIDE SEQUENCE [LARGE SCALE GENOMIC DNA]</scope>
    <source>
        <strain evidence="7 8">CBS 121593</strain>
    </source>
</reference>
<dbReference type="EMBL" id="KZ824469">
    <property type="protein sequence ID" value="RAK96845.1"/>
    <property type="molecule type" value="Genomic_DNA"/>
</dbReference>
<evidence type="ECO:0000259" key="5">
    <source>
        <dbReference type="Pfam" id="PF03033"/>
    </source>
</evidence>
<keyword evidence="8" id="KW-1185">Reference proteome</keyword>
<name>A0A395GMW5_9EURO</name>
<dbReference type="Gene3D" id="3.40.50.2000">
    <property type="entry name" value="Glycogen Phosphorylase B"/>
    <property type="match status" value="2"/>
</dbReference>
<gene>
    <name evidence="7" type="ORF">BO80DRAFT_365358</name>
</gene>
<dbReference type="InterPro" id="IPR002213">
    <property type="entry name" value="UDP_glucos_trans"/>
</dbReference>
<dbReference type="GO" id="GO:0006629">
    <property type="term" value="P:lipid metabolic process"/>
    <property type="evidence" value="ECO:0007669"/>
    <property type="project" value="UniProtKB-KW"/>
</dbReference>
<dbReference type="STRING" id="1448316.A0A395GMW5"/>
<dbReference type="Pfam" id="PF06722">
    <property type="entry name" value="EryCIII-like_C"/>
    <property type="match status" value="1"/>
</dbReference>
<feature type="region of interest" description="Disordered" evidence="4">
    <location>
        <begin position="677"/>
        <end position="727"/>
    </location>
</feature>
<accession>A0A395GMW5</accession>
<feature type="domain" description="Erythromycin biosynthesis protein CIII-like C-terminal" evidence="6">
    <location>
        <begin position="414"/>
        <end position="496"/>
    </location>
</feature>
<dbReference type="PANTHER" id="PTHR48050">
    <property type="entry name" value="STEROL 3-BETA-GLUCOSYLTRANSFERASE"/>
    <property type="match status" value="1"/>
</dbReference>
<dbReference type="GO" id="GO:0005975">
    <property type="term" value="P:carbohydrate metabolic process"/>
    <property type="evidence" value="ECO:0007669"/>
    <property type="project" value="InterPro"/>
</dbReference>
<dbReference type="SUPFAM" id="SSF53756">
    <property type="entry name" value="UDP-Glycosyltransferase/glycogen phosphorylase"/>
    <property type="match status" value="1"/>
</dbReference>
<dbReference type="Proteomes" id="UP000249402">
    <property type="component" value="Unassembled WGS sequence"/>
</dbReference>
<evidence type="ECO:0000313" key="8">
    <source>
        <dbReference type="Proteomes" id="UP000249402"/>
    </source>
</evidence>
<evidence type="ECO:0000313" key="7">
    <source>
        <dbReference type="EMBL" id="RAK96845.1"/>
    </source>
</evidence>